<sequence>MLHAINRSKTTLYHRYLGQRELGERVTGEDEMTSLVFGSLALLPDAAIFTFWKELLKKGTQGLAWQGGNPSSVSMTLWPSRRNGIEPDIRVEIIWPNLLRQVIVVEVKWRSGTLGTNGEQLSKQWQEYLMPDERATALHVFLGLDISEGIKAKSAHDAPWSDGQLFLRTWTDVGCAASQLTHDLLLCRWAEQVGALLNRLQITPFSGFVAAQQPQLEGTPLWVFWKNGSDQC</sequence>
<organism evidence="1 2">
    <name type="scientific">Pseudomonas asuensis</name>
    <dbReference type="NCBI Taxonomy" id="1825787"/>
    <lineage>
        <taxon>Bacteria</taxon>
        <taxon>Pseudomonadati</taxon>
        <taxon>Pseudomonadota</taxon>
        <taxon>Gammaproteobacteria</taxon>
        <taxon>Pseudomonadales</taxon>
        <taxon>Pseudomonadaceae</taxon>
        <taxon>Pseudomonas</taxon>
    </lineage>
</organism>
<evidence type="ECO:0000313" key="2">
    <source>
        <dbReference type="Proteomes" id="UP000616499"/>
    </source>
</evidence>
<keyword evidence="2" id="KW-1185">Reference proteome</keyword>
<name>A0ABQ2H2C9_9PSED</name>
<dbReference type="EMBL" id="BMNW01000009">
    <property type="protein sequence ID" value="GGM23731.1"/>
    <property type="molecule type" value="Genomic_DNA"/>
</dbReference>
<comment type="caution">
    <text evidence="1">The sequence shown here is derived from an EMBL/GenBank/DDBJ whole genome shotgun (WGS) entry which is preliminary data.</text>
</comment>
<evidence type="ECO:0000313" key="1">
    <source>
        <dbReference type="EMBL" id="GGM23731.1"/>
    </source>
</evidence>
<protein>
    <recommendedName>
        <fullName evidence="3">PD-(D/E)XK nuclease superfamily protein</fullName>
    </recommendedName>
</protein>
<accession>A0ABQ2H2C9</accession>
<dbReference type="Proteomes" id="UP000616499">
    <property type="component" value="Unassembled WGS sequence"/>
</dbReference>
<proteinExistence type="predicted"/>
<gene>
    <name evidence="1" type="ORF">GCM10009425_38260</name>
</gene>
<reference evidence="2" key="1">
    <citation type="journal article" date="2019" name="Int. J. Syst. Evol. Microbiol.">
        <title>The Global Catalogue of Microorganisms (GCM) 10K type strain sequencing project: providing services to taxonomists for standard genome sequencing and annotation.</title>
        <authorList>
            <consortium name="The Broad Institute Genomics Platform"/>
            <consortium name="The Broad Institute Genome Sequencing Center for Infectious Disease"/>
            <person name="Wu L."/>
            <person name="Ma J."/>
        </authorList>
    </citation>
    <scope>NUCLEOTIDE SEQUENCE [LARGE SCALE GENOMIC DNA]</scope>
    <source>
        <strain evidence="2">JCM 13501</strain>
    </source>
</reference>
<evidence type="ECO:0008006" key="3">
    <source>
        <dbReference type="Google" id="ProtNLM"/>
    </source>
</evidence>